<dbReference type="GO" id="GO:0004571">
    <property type="term" value="F:mannosyl-oligosaccharide 1,2-alpha-mannosidase activity"/>
    <property type="evidence" value="ECO:0007669"/>
    <property type="project" value="UniProtKB-EC"/>
</dbReference>
<comment type="similarity">
    <text evidence="3 12">Belongs to the glycosyl hydrolase 47 family.</text>
</comment>
<evidence type="ECO:0000256" key="14">
    <source>
        <dbReference type="SAM" id="SignalP"/>
    </source>
</evidence>
<evidence type="ECO:0000256" key="1">
    <source>
        <dbReference type="ARBA" id="ARBA00001913"/>
    </source>
</evidence>
<dbReference type="GO" id="GO:0005509">
    <property type="term" value="F:calcium ion binding"/>
    <property type="evidence" value="ECO:0007669"/>
    <property type="project" value="InterPro"/>
</dbReference>
<sequence length="1296" mass="140200">MRVHLTFSALGAFLSLRTQLTLAALVQKEGLVVPSADAQYKDVVKTIFTDSYRAYKEYAFGHDDVSPISKGFSDGRNGWGATIVDALDTMKIMGLDDLFTEGVNFASNIDFSTSKTSDTVSVFESTIRYIGGLLSAYELSDKEYPALVTKAKQLADKLTFAWIGDNDIPFGHIDFGSNAVQNQTSNIAEAGTLTLEWAALSKYTGNDKYRALAEKSARHIAQGGAPLPGLPGQGIDPNSGLPVGKYVTWGGGSDSYFEYLIKYARWNNSLDPLFADSWITAVDSSIRVLKKTSISGNFVYLADYDDDQMIRHVGSHLACFYGGNWLLGTNSPSSPSLTPTGIGPETFAFVSSDGSYTGGADADPSDVVFNLQHGFYITGSDFILRPEVLESNFYAWRVTGDTKYLKRAEAAVESFQKYLQVPETKGYAGINDVNDVNSTRIDDTESFWYAEVLKYLYLTFDDPSHISLDEYVFNTEAHPFKVPPPAASYGTGTLQPAKPVQTVPGHLPQISAAPGVAPVGTELSDDGKTVVTLPVVVTNVAEILVVNGREMGGEVKKEAGSEDAEDVVDGEAKRTSVNDELVFEAAKEVVAPVAFGNCENVGVVPKNTEALETVPVAPEKFELKEADWDGSVSTVVAAGVPLTRTMQDTMGTDEIVEGDEDVTETMTGVELVEETSTTVVEVLEAPGEVKTSELAELEVAVAGKVDEVEELLEGGKIDLVKYIAKFIKLTTSTMLSASRVTVSLLFAGTALAGQIQDPFIILPPSALVHKEAVVQIFNESYQAYRQFAFGHDDLSPLSQSFSDGRNGWGASIVDALDTLFLMGLDDLFQEAVNFSSHIDFSKSQTPDTVSVFETTIRYVGGLLSAYELSGQKFPALLAKAKEVGDKLAFAWVGSNDVPFGFLDFSTNTPQIATSNIAEAGTLSLEFATLSKHTGNQTYNDLASKSVTHIAGLPAPLPGLAAQGIDPASGEFVGGFVSWGGGSDSYFEYLIKYARLTNTNNNLFADTWHTAADSSIKFLRRTSTVGNFVYLADFEDGTIFHEGSHLACYYGGNWLMAGRLLNNQTIVNVALDLVDACWNTYAGDATGIGPESFAFISSDGNFTGGSISADQLAFYNKHGYYITGSDYINRPEVLESNFYAYRVTGNQKYLDRAASAINSFNKFLKTPTGFAGINDVNDPNTSKIDDTPSFWFAEVLKYLSVLCRLVFLVSESAHAFDFHRYLTFDDPNRISLDKFVFNTEAHPFIAPPPKPVYGSGKILAPNGTFKLKTGAPLPAISPSPQKPQGVKSPAQMSNPSR</sequence>
<name>A0A409VXF7_9AGAR</name>
<dbReference type="PANTHER" id="PTHR11742:SF101">
    <property type="entry name" value="MANNOSYL-OLIGOSACCHARIDE ALPHA-1,2-MANNOSIDASE 1B"/>
    <property type="match status" value="1"/>
</dbReference>
<keyword evidence="4 14" id="KW-0732">Signal</keyword>
<evidence type="ECO:0000256" key="4">
    <source>
        <dbReference type="ARBA" id="ARBA00022729"/>
    </source>
</evidence>
<keyword evidence="7" id="KW-0325">Glycoprotein</keyword>
<dbReference type="STRING" id="231916.A0A409VXF7"/>
<comment type="catalytic activity">
    <reaction evidence="10">
        <text>N(4)-(alpha-D-Man-(1-&gt;2)-alpha-D-Man-(1-&gt;2)-alpha-D-Man-(1-&gt;3)-[alpha-D-Man-(1-&gt;2)-alpha-D-Man-(1-&gt;3)-[alpha-D-Man-(1-&gt;2)-alpha-D-Man-(1-&gt;6)]-alpha-D-Man-(1-&gt;6)]-beta-D-Man-(1-&gt;4)-beta-D-GlcNAc-(1-&gt;4)-beta-D-GlcNAc)-L-asparaginyl-[protein] (N-glucan mannose isomer 9A1,2,3B1,2,3) + 4 H2O = N(4)-(alpha-D-Man-(1-&gt;3)-[alpha-D-Man-(1-&gt;3)-[alpha-D-Man-(1-&gt;6)]-alpha-D-Man-(1-&gt;6)]-beta-D-Man-(1-&gt;4)-beta-D-GlcNAc-(1-&gt;4)-beta-D-GlcNAc)-L-asparaginyl-[protein] (N-glucan mannose isomer 5A1,2) + 4 beta-D-mannose</text>
        <dbReference type="Rhea" id="RHEA:56008"/>
        <dbReference type="Rhea" id="RHEA-COMP:14356"/>
        <dbReference type="Rhea" id="RHEA-COMP:14367"/>
        <dbReference type="ChEBI" id="CHEBI:15377"/>
        <dbReference type="ChEBI" id="CHEBI:28563"/>
        <dbReference type="ChEBI" id="CHEBI:59087"/>
        <dbReference type="ChEBI" id="CHEBI:139493"/>
        <dbReference type="EC" id="3.2.1.113"/>
    </reaction>
</comment>
<dbReference type="InParanoid" id="A0A409VXF7"/>
<dbReference type="Proteomes" id="UP000284706">
    <property type="component" value="Unassembled WGS sequence"/>
</dbReference>
<protein>
    <recommendedName>
        <fullName evidence="12">alpha-1,2-Mannosidase</fullName>
        <ecNumber evidence="12">3.2.1.-</ecNumber>
    </recommendedName>
</protein>
<gene>
    <name evidence="15" type="ORF">CVT26_014188</name>
</gene>
<keyword evidence="16" id="KW-1185">Reference proteome</keyword>
<evidence type="ECO:0000313" key="16">
    <source>
        <dbReference type="Proteomes" id="UP000284706"/>
    </source>
</evidence>
<evidence type="ECO:0000256" key="3">
    <source>
        <dbReference type="ARBA" id="ARBA00007658"/>
    </source>
</evidence>
<dbReference type="GO" id="GO:0005975">
    <property type="term" value="P:carbohydrate metabolic process"/>
    <property type="evidence" value="ECO:0007669"/>
    <property type="project" value="InterPro"/>
</dbReference>
<evidence type="ECO:0000256" key="11">
    <source>
        <dbReference type="PIRSR" id="PIRSR601382-2"/>
    </source>
</evidence>
<dbReference type="InterPro" id="IPR036026">
    <property type="entry name" value="Seven-hairpin_glycosidases"/>
</dbReference>
<keyword evidence="11" id="KW-0479">Metal-binding</keyword>
<evidence type="ECO:0000256" key="9">
    <source>
        <dbReference type="ARBA" id="ARBA00047669"/>
    </source>
</evidence>
<comment type="catalytic activity">
    <reaction evidence="9">
        <text>N(4)-(alpha-D-Man-(1-&gt;2)-alpha-D-Man-(1-&gt;2)-alpha-D-Man-(1-&gt;3)-[alpha-D-Man-(1-&gt;3)-[alpha-D-Man-(1-&gt;2)-alpha-D-Man-(1-&gt;6)]-alpha-D-Man-(1-&gt;6)]-beta-D-Man-(1-&gt;4)-beta-D-GlcNAc-(1-&gt;4)-beta-D-GlcNAc)-L-asparaginyl-[protein] (N-glucan mannose isomer 8A1,2,3B1,3) + 3 H2O = N(4)-(alpha-D-Man-(1-&gt;3)-[alpha-D-Man-(1-&gt;3)-[alpha-D-Man-(1-&gt;6)]-alpha-D-Man-(1-&gt;6)]-beta-D-Man-(1-&gt;4)-beta-D-GlcNAc-(1-&gt;4)-beta-D-GlcNAc)-L-asparaginyl-[protein] (N-glucan mannose isomer 5A1,2) + 3 beta-D-mannose</text>
        <dbReference type="Rhea" id="RHEA:56028"/>
        <dbReference type="Rhea" id="RHEA-COMP:14358"/>
        <dbReference type="Rhea" id="RHEA-COMP:14367"/>
        <dbReference type="ChEBI" id="CHEBI:15377"/>
        <dbReference type="ChEBI" id="CHEBI:28563"/>
        <dbReference type="ChEBI" id="CHEBI:59087"/>
        <dbReference type="ChEBI" id="CHEBI:60628"/>
        <dbReference type="EC" id="3.2.1.113"/>
    </reaction>
</comment>
<keyword evidence="5 12" id="KW-0378">Hydrolase</keyword>
<organism evidence="15 16">
    <name type="scientific">Gymnopilus dilepis</name>
    <dbReference type="NCBI Taxonomy" id="231916"/>
    <lineage>
        <taxon>Eukaryota</taxon>
        <taxon>Fungi</taxon>
        <taxon>Dikarya</taxon>
        <taxon>Basidiomycota</taxon>
        <taxon>Agaricomycotina</taxon>
        <taxon>Agaricomycetes</taxon>
        <taxon>Agaricomycetidae</taxon>
        <taxon>Agaricales</taxon>
        <taxon>Agaricineae</taxon>
        <taxon>Hymenogastraceae</taxon>
        <taxon>Gymnopilus</taxon>
    </lineage>
</organism>
<dbReference type="InterPro" id="IPR001382">
    <property type="entry name" value="Glyco_hydro_47"/>
</dbReference>
<evidence type="ECO:0000256" key="8">
    <source>
        <dbReference type="ARBA" id="ARBA00023295"/>
    </source>
</evidence>
<reference evidence="15 16" key="1">
    <citation type="journal article" date="2018" name="Evol. Lett.">
        <title>Horizontal gene cluster transfer increased hallucinogenic mushroom diversity.</title>
        <authorList>
            <person name="Reynolds H.T."/>
            <person name="Vijayakumar V."/>
            <person name="Gluck-Thaler E."/>
            <person name="Korotkin H.B."/>
            <person name="Matheny P.B."/>
            <person name="Slot J.C."/>
        </authorList>
    </citation>
    <scope>NUCLEOTIDE SEQUENCE [LARGE SCALE GENOMIC DNA]</scope>
    <source>
        <strain evidence="15 16">SRW20</strain>
    </source>
</reference>
<evidence type="ECO:0000256" key="6">
    <source>
        <dbReference type="ARBA" id="ARBA00023157"/>
    </source>
</evidence>
<dbReference type="InterPro" id="IPR050749">
    <property type="entry name" value="Glycosyl_Hydrolase_47"/>
</dbReference>
<proteinExistence type="inferred from homology"/>
<comment type="cofactor">
    <cofactor evidence="1 11">
        <name>Ca(2+)</name>
        <dbReference type="ChEBI" id="CHEBI:29108"/>
    </cofactor>
</comment>
<comment type="caution">
    <text evidence="15">The sequence shown here is derived from an EMBL/GenBank/DDBJ whole genome shotgun (WGS) entry which is preliminary data.</text>
</comment>
<feature type="binding site" evidence="11">
    <location>
        <position position="475"/>
    </location>
    <ligand>
        <name>Ca(2+)</name>
        <dbReference type="ChEBI" id="CHEBI:29108"/>
    </ligand>
</feature>
<keyword evidence="6" id="KW-1015">Disulfide bond</keyword>
<feature type="signal peptide" evidence="14">
    <location>
        <begin position="1"/>
        <end position="23"/>
    </location>
</feature>
<dbReference type="EMBL" id="NHYE01005522">
    <property type="protein sequence ID" value="PPQ70927.1"/>
    <property type="molecule type" value="Genomic_DNA"/>
</dbReference>
<accession>A0A409VXF7</accession>
<dbReference type="InterPro" id="IPR012341">
    <property type="entry name" value="6hp_glycosidase-like_sf"/>
</dbReference>
<dbReference type="GO" id="GO:0005783">
    <property type="term" value="C:endoplasmic reticulum"/>
    <property type="evidence" value="ECO:0007669"/>
    <property type="project" value="TreeGrafter"/>
</dbReference>
<dbReference type="PANTHER" id="PTHR11742">
    <property type="entry name" value="MANNOSYL-OLIGOSACCHARIDE ALPHA-1,2-MANNOSIDASE-RELATED"/>
    <property type="match status" value="1"/>
</dbReference>
<dbReference type="GO" id="GO:0036503">
    <property type="term" value="P:ERAD pathway"/>
    <property type="evidence" value="ECO:0007669"/>
    <property type="project" value="UniProtKB-ARBA"/>
</dbReference>
<dbReference type="PRINTS" id="PR00747">
    <property type="entry name" value="GLYHDRLASE47"/>
</dbReference>
<comment type="pathway">
    <text evidence="2">Protein modification; protein glycosylation.</text>
</comment>
<evidence type="ECO:0000256" key="12">
    <source>
        <dbReference type="RuleBase" id="RU361193"/>
    </source>
</evidence>
<keyword evidence="8 12" id="KW-0326">Glycosidase</keyword>
<evidence type="ECO:0000313" key="15">
    <source>
        <dbReference type="EMBL" id="PPQ70927.1"/>
    </source>
</evidence>
<feature type="region of interest" description="Disordered" evidence="13">
    <location>
        <begin position="1269"/>
        <end position="1296"/>
    </location>
</feature>
<evidence type="ECO:0000256" key="5">
    <source>
        <dbReference type="ARBA" id="ARBA00022801"/>
    </source>
</evidence>
<dbReference type="EC" id="3.2.1.-" evidence="12"/>
<keyword evidence="11" id="KW-0106">Calcium</keyword>
<dbReference type="SUPFAM" id="SSF48225">
    <property type="entry name" value="Seven-hairpin glycosidases"/>
    <property type="match status" value="2"/>
</dbReference>
<dbReference type="Pfam" id="PF01532">
    <property type="entry name" value="Glyco_hydro_47"/>
    <property type="match status" value="3"/>
</dbReference>
<dbReference type="Gene3D" id="1.50.10.10">
    <property type="match status" value="2"/>
</dbReference>
<dbReference type="GO" id="GO:0016020">
    <property type="term" value="C:membrane"/>
    <property type="evidence" value="ECO:0007669"/>
    <property type="project" value="InterPro"/>
</dbReference>
<evidence type="ECO:0000256" key="10">
    <source>
        <dbReference type="ARBA" id="ARBA00048605"/>
    </source>
</evidence>
<evidence type="ECO:0000256" key="2">
    <source>
        <dbReference type="ARBA" id="ARBA00004922"/>
    </source>
</evidence>
<dbReference type="OrthoDB" id="8118055at2759"/>
<evidence type="ECO:0000256" key="7">
    <source>
        <dbReference type="ARBA" id="ARBA00023180"/>
    </source>
</evidence>
<evidence type="ECO:0000256" key="13">
    <source>
        <dbReference type="SAM" id="MobiDB-lite"/>
    </source>
</evidence>
<feature type="chain" id="PRO_5019241505" description="alpha-1,2-Mannosidase" evidence="14">
    <location>
        <begin position="24"/>
        <end position="1296"/>
    </location>
</feature>